<reference evidence="1" key="1">
    <citation type="submission" date="2021-03" db="EMBL/GenBank/DDBJ databases">
        <authorList>
            <consortium name="DOE Joint Genome Institute"/>
            <person name="Ahrendt S."/>
            <person name="Looney B.P."/>
            <person name="Miyauchi S."/>
            <person name="Morin E."/>
            <person name="Drula E."/>
            <person name="Courty P.E."/>
            <person name="Chicoki N."/>
            <person name="Fauchery L."/>
            <person name="Kohler A."/>
            <person name="Kuo A."/>
            <person name="Labutti K."/>
            <person name="Pangilinan J."/>
            <person name="Lipzen A."/>
            <person name="Riley R."/>
            <person name="Andreopoulos W."/>
            <person name="He G."/>
            <person name="Johnson J."/>
            <person name="Barry K.W."/>
            <person name="Grigoriev I.V."/>
            <person name="Nagy L."/>
            <person name="Hibbett D."/>
            <person name="Henrissat B."/>
            <person name="Matheny P.B."/>
            <person name="Labbe J."/>
            <person name="Martin F."/>
        </authorList>
    </citation>
    <scope>NUCLEOTIDE SEQUENCE</scope>
    <source>
        <strain evidence="1">HHB10654</strain>
    </source>
</reference>
<comment type="caution">
    <text evidence="1">The sequence shown here is derived from an EMBL/GenBank/DDBJ whole genome shotgun (WGS) entry which is preliminary data.</text>
</comment>
<name>A0ACB8SSL4_9AGAM</name>
<proteinExistence type="predicted"/>
<protein>
    <submittedName>
        <fullName evidence="1">RabGAP/TBC</fullName>
    </submittedName>
</protein>
<sequence length="806" mass="89072">MAAPERGTRPSIEDVRLAYDHLFRSGLSLSKIKDAALGARLFNPGSDSTGVAGRSLAWKLFLTPSTPLHPPPELPPTSSIYLESLKVSRAEYTRLLLEKLKAPDGSYEEGFIAPGTDAPPQRKGPNSSNLERNNPLSLHDENPWKEWFAAVDLRKTISQDVERTFPDIAYFRESAVQSQLTHILFLYSVMHPAIGYRQGMHEILAPLYYAVDYDSLGDPSGLQAGSDDEMTEMCARRWVAADAWALFSSVMGAAGKWYEWRESPQEASLVPGHVNLHVPDGRVNSEPYVAPILNACNRIQRELLKSVDPALWERLQAEGIEPQIYGIRWLRLLFTREFNMHDAMVLWDGLFAVDPSLELGPWICVAMLVRIRNRLIPSDYSAQLTYLLRYPTPPTTISQPPSTPHHATLLLRQALTLQMSPSASTGAAVVYENRNLLNIPSEVPEPPPPPMRRTRRPGEAQRRQSLSGNDVPEAGPSRHHLGRSAGGQGLSEMIAKGLMDRGEALGINKTFMNAVSEIKRNLPDIAANLVRTPPAQSSGYAAYPLLDERPPEERPPWEPKTRFEIERDVAEMQVLHKRLGESVAWIVDTLLLDEGESEERAKKVRADKREALESLAYVRDVLQGNVAEVEEERLMAEEELKRRKEVRRLENERLALGSPPTSAYEHVHPISPPPPLRPAAPVAPPAHVPKPRPVAAQPVLQPPLEPPRASSFNAPRLDSPKGMASSLSAPRNAPRAPWNYTRSNFTTPGGFGAAVPTLAPLPRASTVRIPSAPSLSTYPPVAADQQGSRALTPPTKGPHDPLGVLQ</sequence>
<reference evidence="1" key="2">
    <citation type="journal article" date="2022" name="New Phytol.">
        <title>Evolutionary transition to the ectomycorrhizal habit in the genomes of a hyperdiverse lineage of mushroom-forming fungi.</title>
        <authorList>
            <person name="Looney B."/>
            <person name="Miyauchi S."/>
            <person name="Morin E."/>
            <person name="Drula E."/>
            <person name="Courty P.E."/>
            <person name="Kohler A."/>
            <person name="Kuo A."/>
            <person name="LaButti K."/>
            <person name="Pangilinan J."/>
            <person name="Lipzen A."/>
            <person name="Riley R."/>
            <person name="Andreopoulos W."/>
            <person name="He G."/>
            <person name="Johnson J."/>
            <person name="Nolan M."/>
            <person name="Tritt A."/>
            <person name="Barry K.W."/>
            <person name="Grigoriev I.V."/>
            <person name="Nagy L.G."/>
            <person name="Hibbett D."/>
            <person name="Henrissat B."/>
            <person name="Matheny P.B."/>
            <person name="Labbe J."/>
            <person name="Martin F.M."/>
        </authorList>
    </citation>
    <scope>NUCLEOTIDE SEQUENCE</scope>
    <source>
        <strain evidence="1">HHB10654</strain>
    </source>
</reference>
<evidence type="ECO:0000313" key="1">
    <source>
        <dbReference type="EMBL" id="KAI0059095.1"/>
    </source>
</evidence>
<dbReference type="EMBL" id="MU277229">
    <property type="protein sequence ID" value="KAI0059095.1"/>
    <property type="molecule type" value="Genomic_DNA"/>
</dbReference>
<accession>A0ACB8SSL4</accession>
<keyword evidence="2" id="KW-1185">Reference proteome</keyword>
<organism evidence="1 2">
    <name type="scientific">Artomyces pyxidatus</name>
    <dbReference type="NCBI Taxonomy" id="48021"/>
    <lineage>
        <taxon>Eukaryota</taxon>
        <taxon>Fungi</taxon>
        <taxon>Dikarya</taxon>
        <taxon>Basidiomycota</taxon>
        <taxon>Agaricomycotina</taxon>
        <taxon>Agaricomycetes</taxon>
        <taxon>Russulales</taxon>
        <taxon>Auriscalpiaceae</taxon>
        <taxon>Artomyces</taxon>
    </lineage>
</organism>
<gene>
    <name evidence="1" type="ORF">BV25DRAFT_1918797</name>
</gene>
<dbReference type="Proteomes" id="UP000814140">
    <property type="component" value="Unassembled WGS sequence"/>
</dbReference>
<evidence type="ECO:0000313" key="2">
    <source>
        <dbReference type="Proteomes" id="UP000814140"/>
    </source>
</evidence>